<sequence>MSNQQSACTQRESFGQKMANLYTWNKICVLSMNAIYLLSIFQDFYDAGNHIIEGKYSTEGYRAIPAGAVVTIITSSIMMFCLLFDMVVMSTNKLSLAYHYWRPGLFFFAVNCSGKGINMMRMLLNSSEYIRDCEYKIISVELSPHSLVSTMCHIDVRLTNLTAAMALVRDVSICGLYVVLSHMHLAKLVTRLKKQQSTVMDMPLTLIRYQTPRINGTSSPTFSEAPTLIDNRR</sequence>
<dbReference type="Proteomes" id="UP000077315">
    <property type="component" value="Unassembled WGS sequence"/>
</dbReference>
<dbReference type="VEuPathDB" id="FungiDB:PHYBLDRAFT_144435"/>
<evidence type="ECO:0000256" key="1">
    <source>
        <dbReference type="SAM" id="Phobius"/>
    </source>
</evidence>
<feature type="transmembrane region" description="Helical" evidence="1">
    <location>
        <begin position="21"/>
        <end position="41"/>
    </location>
</feature>
<dbReference type="OrthoDB" id="2282690at2759"/>
<dbReference type="EMBL" id="KV440978">
    <property type="protein sequence ID" value="OAD75083.1"/>
    <property type="molecule type" value="Genomic_DNA"/>
</dbReference>
<name>A0A162UGQ9_PHYB8</name>
<keyword evidence="1" id="KW-0472">Membrane</keyword>
<dbReference type="GeneID" id="28992127"/>
<gene>
    <name evidence="2" type="ORF">PHYBLDRAFT_144435</name>
</gene>
<dbReference type="InParanoid" id="A0A162UGQ9"/>
<reference evidence="3" key="1">
    <citation type="submission" date="2015-06" db="EMBL/GenBank/DDBJ databases">
        <title>Expansion of signal transduction pathways in fungi by whole-genome duplication.</title>
        <authorList>
            <consortium name="DOE Joint Genome Institute"/>
            <person name="Corrochano L.M."/>
            <person name="Kuo A."/>
            <person name="Marcet-Houben M."/>
            <person name="Polaino S."/>
            <person name="Salamov A."/>
            <person name="Villalobos J.M."/>
            <person name="Alvarez M.I."/>
            <person name="Avalos J."/>
            <person name="Benito E.P."/>
            <person name="Benoit I."/>
            <person name="Burger G."/>
            <person name="Camino L.P."/>
            <person name="Canovas D."/>
            <person name="Cerda-Olmedo E."/>
            <person name="Cheng J.-F."/>
            <person name="Dominguez A."/>
            <person name="Elias M."/>
            <person name="Eslava A.P."/>
            <person name="Glaser F."/>
            <person name="Grimwood J."/>
            <person name="Gutierrez G."/>
            <person name="Heitman J."/>
            <person name="Henrissat B."/>
            <person name="Iturriaga E.A."/>
            <person name="Lang B.F."/>
            <person name="Lavin J.L."/>
            <person name="Lee S."/>
            <person name="Li W."/>
            <person name="Lindquist E."/>
            <person name="Lopez-Garcia S."/>
            <person name="Luque E.M."/>
            <person name="Marcos A.T."/>
            <person name="Martin J."/>
            <person name="McCluskey K."/>
            <person name="Medina H.R."/>
            <person name="Miralles-Duran A."/>
            <person name="Miyazaki A."/>
            <person name="Munoz-Torres E."/>
            <person name="Oguiza J.A."/>
            <person name="Ohm R."/>
            <person name="Olmedo M."/>
            <person name="Orejas M."/>
            <person name="Ortiz-Castellanos L."/>
            <person name="Pisabarro A.G."/>
            <person name="Rodriguez-Romero J."/>
            <person name="Ruiz-Herrera J."/>
            <person name="Ruiz-Vazquez R."/>
            <person name="Sanz C."/>
            <person name="Schackwitz W."/>
            <person name="Schmutz J."/>
            <person name="Shahriari M."/>
            <person name="Shelest E."/>
            <person name="Silva-Franco F."/>
            <person name="Soanes D."/>
            <person name="Syed K."/>
            <person name="Tagua V.G."/>
            <person name="Talbot N.J."/>
            <person name="Thon M."/>
            <person name="De vries R.P."/>
            <person name="Wiebenga A."/>
            <person name="Yadav J.S."/>
            <person name="Braun E.L."/>
            <person name="Baker S."/>
            <person name="Garre V."/>
            <person name="Horwitz B."/>
            <person name="Torres-Martinez S."/>
            <person name="Idnurm A."/>
            <person name="Herrera-Estrella A."/>
            <person name="Gabaldon T."/>
            <person name="Grigoriev I.V."/>
        </authorList>
    </citation>
    <scope>NUCLEOTIDE SEQUENCE [LARGE SCALE GENOMIC DNA]</scope>
    <source>
        <strain evidence="3">NRRL 1555(-)</strain>
    </source>
</reference>
<feature type="transmembrane region" description="Helical" evidence="1">
    <location>
        <begin position="61"/>
        <end position="84"/>
    </location>
</feature>
<evidence type="ECO:0000313" key="3">
    <source>
        <dbReference type="Proteomes" id="UP000077315"/>
    </source>
</evidence>
<proteinExistence type="predicted"/>
<organism evidence="2 3">
    <name type="scientific">Phycomyces blakesleeanus (strain ATCC 8743b / DSM 1359 / FGSC 10004 / NBRC 33097 / NRRL 1555)</name>
    <dbReference type="NCBI Taxonomy" id="763407"/>
    <lineage>
        <taxon>Eukaryota</taxon>
        <taxon>Fungi</taxon>
        <taxon>Fungi incertae sedis</taxon>
        <taxon>Mucoromycota</taxon>
        <taxon>Mucoromycotina</taxon>
        <taxon>Mucoromycetes</taxon>
        <taxon>Mucorales</taxon>
        <taxon>Phycomycetaceae</taxon>
        <taxon>Phycomyces</taxon>
    </lineage>
</organism>
<dbReference type="RefSeq" id="XP_018293123.1">
    <property type="nucleotide sequence ID" value="XM_018431221.1"/>
</dbReference>
<keyword evidence="1" id="KW-1133">Transmembrane helix</keyword>
<keyword evidence="1" id="KW-0812">Transmembrane</keyword>
<dbReference type="AlphaFoldDB" id="A0A162UGQ9"/>
<protein>
    <submittedName>
        <fullName evidence="2">Uncharacterized protein</fullName>
    </submittedName>
</protein>
<keyword evidence="3" id="KW-1185">Reference proteome</keyword>
<evidence type="ECO:0000313" key="2">
    <source>
        <dbReference type="EMBL" id="OAD75083.1"/>
    </source>
</evidence>
<accession>A0A162UGQ9</accession>